<reference evidence="1" key="1">
    <citation type="submission" date="2022-06" db="EMBL/GenBank/DDBJ databases">
        <title>Complete Genome of Aeromonas sp. Strain SOD01 Isolated from an Urban Freshwater Stream.</title>
        <authorList>
            <person name="Williams L.E."/>
            <person name="Brysgel T."/>
            <person name="Capestro E.M."/>
            <person name="Foltz G.V."/>
            <person name="Gardner A.E."/>
            <person name="Ingrassia J."/>
            <person name="Peterson E."/>
            <person name="Arruda J."/>
            <person name="Flaherty I."/>
            <person name="Hunt M."/>
            <person name="Pappas G."/>
            <person name="Ramsaran S."/>
            <person name="Rocha M."/>
        </authorList>
    </citation>
    <scope>NUCLEOTIDE SEQUENCE</scope>
    <source>
        <strain evidence="1">SOD01</strain>
    </source>
</reference>
<name>A0AAE9MFZ5_9GAMM</name>
<dbReference type="EMBL" id="CP099717">
    <property type="protein sequence ID" value="USV57915.1"/>
    <property type="molecule type" value="Genomic_DNA"/>
</dbReference>
<dbReference type="Proteomes" id="UP001056890">
    <property type="component" value="Chromosome"/>
</dbReference>
<dbReference type="RefSeq" id="WP_042651891.1">
    <property type="nucleotide sequence ID" value="NZ_CAWMEL010000010.1"/>
</dbReference>
<dbReference type="AlphaFoldDB" id="A0AAE9MFZ5"/>
<proteinExistence type="predicted"/>
<accession>A0AAE9MFZ5</accession>
<organism evidence="1 2">
    <name type="scientific">Aeromonas encheleia</name>
    <dbReference type="NCBI Taxonomy" id="73010"/>
    <lineage>
        <taxon>Bacteria</taxon>
        <taxon>Pseudomonadati</taxon>
        <taxon>Pseudomonadota</taxon>
        <taxon>Gammaproteobacteria</taxon>
        <taxon>Aeromonadales</taxon>
        <taxon>Aeromonadaceae</taxon>
        <taxon>Aeromonas</taxon>
    </lineage>
</organism>
<sequence length="67" mass="7787">MEKMLTEIRSYSLFHEYLTVVGVTSPSPSRQAKGWEHRESNRLVAQIRIDPQGRPHYYIDARAISVN</sequence>
<evidence type="ECO:0000313" key="1">
    <source>
        <dbReference type="EMBL" id="USV57915.1"/>
    </source>
</evidence>
<evidence type="ECO:0000313" key="2">
    <source>
        <dbReference type="Proteomes" id="UP001056890"/>
    </source>
</evidence>
<gene>
    <name evidence="1" type="ORF">NHF51_01570</name>
</gene>
<keyword evidence="2" id="KW-1185">Reference proteome</keyword>
<protein>
    <submittedName>
        <fullName evidence="1">Uncharacterized protein</fullName>
    </submittedName>
</protein>